<dbReference type="InterPro" id="IPR049278">
    <property type="entry name" value="MS_channel_C"/>
</dbReference>
<dbReference type="SUPFAM" id="SSF82861">
    <property type="entry name" value="Mechanosensitive channel protein MscS (YggB), transmembrane region"/>
    <property type="match status" value="1"/>
</dbReference>
<dbReference type="Gene3D" id="2.30.30.60">
    <property type="match status" value="1"/>
</dbReference>
<organism evidence="11 12">
    <name type="scientific">Echinicola soli</name>
    <dbReference type="NCBI Taxonomy" id="2591634"/>
    <lineage>
        <taxon>Bacteria</taxon>
        <taxon>Pseudomonadati</taxon>
        <taxon>Bacteroidota</taxon>
        <taxon>Cytophagia</taxon>
        <taxon>Cytophagales</taxon>
        <taxon>Cyclobacteriaceae</taxon>
        <taxon>Echinicola</taxon>
    </lineage>
</organism>
<evidence type="ECO:0000256" key="6">
    <source>
        <dbReference type="ARBA" id="ARBA00023136"/>
    </source>
</evidence>
<dbReference type="InterPro" id="IPR023408">
    <property type="entry name" value="MscS_beta-dom_sf"/>
</dbReference>
<dbReference type="OrthoDB" id="9809206at2"/>
<dbReference type="InterPro" id="IPR006685">
    <property type="entry name" value="MscS_channel_2nd"/>
</dbReference>
<evidence type="ECO:0000256" key="5">
    <source>
        <dbReference type="ARBA" id="ARBA00022989"/>
    </source>
</evidence>
<keyword evidence="3" id="KW-1003">Cell membrane</keyword>
<dbReference type="InterPro" id="IPR011014">
    <property type="entry name" value="MscS_channel_TM-2"/>
</dbReference>
<name>A0A514CHS5_9BACT</name>
<keyword evidence="6 7" id="KW-0472">Membrane</keyword>
<comment type="subcellular location">
    <subcellularLocation>
        <location evidence="1">Cell membrane</location>
        <topology evidence="1">Multi-pass membrane protein</topology>
    </subcellularLocation>
</comment>
<dbReference type="Gene3D" id="3.30.70.100">
    <property type="match status" value="1"/>
</dbReference>
<dbReference type="PANTHER" id="PTHR30347">
    <property type="entry name" value="POTASSIUM CHANNEL RELATED"/>
    <property type="match status" value="1"/>
</dbReference>
<evidence type="ECO:0000259" key="8">
    <source>
        <dbReference type="Pfam" id="PF00924"/>
    </source>
</evidence>
<accession>A0A514CHS5</accession>
<evidence type="ECO:0000256" key="4">
    <source>
        <dbReference type="ARBA" id="ARBA00022692"/>
    </source>
</evidence>
<dbReference type="Pfam" id="PF21082">
    <property type="entry name" value="MS_channel_3rd"/>
    <property type="match status" value="1"/>
</dbReference>
<keyword evidence="4 7" id="KW-0812">Transmembrane</keyword>
<dbReference type="Pfam" id="PF21088">
    <property type="entry name" value="MS_channel_1st"/>
    <property type="match status" value="1"/>
</dbReference>
<evidence type="ECO:0000256" key="3">
    <source>
        <dbReference type="ARBA" id="ARBA00022475"/>
    </source>
</evidence>
<dbReference type="EMBL" id="CP041253">
    <property type="protein sequence ID" value="QDH79378.1"/>
    <property type="molecule type" value="Genomic_DNA"/>
</dbReference>
<dbReference type="Proteomes" id="UP000316614">
    <property type="component" value="Chromosome"/>
</dbReference>
<comment type="similarity">
    <text evidence="2">Belongs to the MscS (TC 1.A.23) family.</text>
</comment>
<dbReference type="GO" id="GO:0008381">
    <property type="term" value="F:mechanosensitive monoatomic ion channel activity"/>
    <property type="evidence" value="ECO:0007669"/>
    <property type="project" value="UniProtKB-ARBA"/>
</dbReference>
<reference evidence="11 12" key="1">
    <citation type="submission" date="2019-06" db="EMBL/GenBank/DDBJ databases">
        <title>Echinicola alkalisoli sp. nov. isolated from saline soil.</title>
        <authorList>
            <person name="Sun J.-Q."/>
            <person name="Xu L."/>
        </authorList>
    </citation>
    <scope>NUCLEOTIDE SEQUENCE [LARGE SCALE GENOMIC DNA]</scope>
    <source>
        <strain evidence="11 12">LN3S3</strain>
    </source>
</reference>
<evidence type="ECO:0000313" key="12">
    <source>
        <dbReference type="Proteomes" id="UP000316614"/>
    </source>
</evidence>
<evidence type="ECO:0000256" key="7">
    <source>
        <dbReference type="SAM" id="Phobius"/>
    </source>
</evidence>
<feature type="domain" description="Mechanosensitive ion channel transmembrane helices 2/3" evidence="10">
    <location>
        <begin position="82"/>
        <end position="123"/>
    </location>
</feature>
<evidence type="ECO:0000256" key="2">
    <source>
        <dbReference type="ARBA" id="ARBA00008017"/>
    </source>
</evidence>
<dbReference type="PANTHER" id="PTHR30347:SF1">
    <property type="entry name" value="MECHANOSENSITIVE CHANNEL MSCK"/>
    <property type="match status" value="1"/>
</dbReference>
<protein>
    <submittedName>
        <fullName evidence="11">Mechanosensitive ion channel</fullName>
    </submittedName>
</protein>
<keyword evidence="5 7" id="KW-1133">Transmembrane helix</keyword>
<dbReference type="AlphaFoldDB" id="A0A514CHS5"/>
<dbReference type="Gene3D" id="1.10.287.1260">
    <property type="match status" value="1"/>
</dbReference>
<feature type="domain" description="Mechanosensitive ion channel MscS C-terminal" evidence="9">
    <location>
        <begin position="199"/>
        <end position="282"/>
    </location>
</feature>
<feature type="transmembrane region" description="Helical" evidence="7">
    <location>
        <begin position="104"/>
        <end position="122"/>
    </location>
</feature>
<evidence type="ECO:0000256" key="1">
    <source>
        <dbReference type="ARBA" id="ARBA00004651"/>
    </source>
</evidence>
<dbReference type="KEGG" id="echi:FKX85_10150"/>
<keyword evidence="12" id="KW-1185">Reference proteome</keyword>
<evidence type="ECO:0000313" key="11">
    <source>
        <dbReference type="EMBL" id="QDH79378.1"/>
    </source>
</evidence>
<gene>
    <name evidence="11" type="ORF">FKX85_10150</name>
</gene>
<sequence length="300" mass="33671">MEDLINDVQKNGIGAFLERLNDFLEYTLVTLGSSKLTVGLLIALIFSVFILVIVTEWVKKIIVHKVLTRYQMDIGTRQSVGTIIRYILLIGGFVIIIQNSGIDLSALGILAGALGVGIGFGLQNITNNFISGLIILFERPIKVGDRIEVGDVNGDVIKISSRSTMIVTNDNISIIVPNSQFIDSPVINWSHNDRNIRFNFPVGVSYKEDPQKIKTVLMNVATANEGVLKTPPPDVLFIEYGDNSINFILRVWTSQYINKPQVLKSQLYYEIFRRFNEEGIEIPFPQRDLHLKSGFEKLDN</sequence>
<dbReference type="Pfam" id="PF00924">
    <property type="entry name" value="MS_channel_2nd"/>
    <property type="match status" value="1"/>
</dbReference>
<dbReference type="InterPro" id="IPR011066">
    <property type="entry name" value="MscS_channel_C_sf"/>
</dbReference>
<dbReference type="SUPFAM" id="SSF50182">
    <property type="entry name" value="Sm-like ribonucleoproteins"/>
    <property type="match status" value="1"/>
</dbReference>
<evidence type="ECO:0000259" key="9">
    <source>
        <dbReference type="Pfam" id="PF21082"/>
    </source>
</evidence>
<dbReference type="InterPro" id="IPR052702">
    <property type="entry name" value="MscS-like_channel"/>
</dbReference>
<feature type="domain" description="Mechanosensitive ion channel MscS" evidence="8">
    <location>
        <begin position="124"/>
        <end position="191"/>
    </location>
</feature>
<dbReference type="SUPFAM" id="SSF82689">
    <property type="entry name" value="Mechanosensitive channel protein MscS (YggB), C-terminal domain"/>
    <property type="match status" value="1"/>
</dbReference>
<feature type="transmembrane region" description="Helical" evidence="7">
    <location>
        <begin position="79"/>
        <end position="98"/>
    </location>
</feature>
<dbReference type="RefSeq" id="WP_141614622.1">
    <property type="nucleotide sequence ID" value="NZ_CP041253.1"/>
</dbReference>
<dbReference type="InterPro" id="IPR049142">
    <property type="entry name" value="MS_channel_1st"/>
</dbReference>
<proteinExistence type="inferred from homology"/>
<evidence type="ECO:0000259" key="10">
    <source>
        <dbReference type="Pfam" id="PF21088"/>
    </source>
</evidence>
<dbReference type="InterPro" id="IPR010920">
    <property type="entry name" value="LSM_dom_sf"/>
</dbReference>
<feature type="transmembrane region" description="Helical" evidence="7">
    <location>
        <begin position="36"/>
        <end position="58"/>
    </location>
</feature>
<dbReference type="GO" id="GO:0005886">
    <property type="term" value="C:plasma membrane"/>
    <property type="evidence" value="ECO:0007669"/>
    <property type="project" value="UniProtKB-SubCell"/>
</dbReference>